<reference evidence="2" key="3">
    <citation type="journal article" date="2000" name="Genome Res.">
        <title>RIKEN integrated sequence analysis (RISA) system--384-format sequencing pipeline with 384 multicapillary sequencer.</title>
        <authorList>
            <person name="Shibata K."/>
            <person name="Itoh M."/>
            <person name="Aizawa K."/>
            <person name="Nagaoka S."/>
            <person name="Sasaki N."/>
            <person name="Carninci P."/>
            <person name="Konno H."/>
            <person name="Akiyama J."/>
            <person name="Nishi K."/>
            <person name="Kitsunai T."/>
            <person name="Tashiro H."/>
            <person name="Itoh M."/>
            <person name="Sumi N."/>
            <person name="Ishii Y."/>
            <person name="Nakamura S."/>
            <person name="Hazama M."/>
            <person name="Nishine T."/>
            <person name="Harada A."/>
            <person name="Yamamoto R."/>
            <person name="Matsumoto H."/>
            <person name="Sakaguchi S."/>
            <person name="Ikegami T."/>
            <person name="Kashiwagi K."/>
            <person name="Fujiwake S."/>
            <person name="Inoue K."/>
            <person name="Togawa Y."/>
            <person name="Izawa M."/>
            <person name="Ohara E."/>
            <person name="Watahiki M."/>
            <person name="Yoneda Y."/>
            <person name="Ishikawa T."/>
            <person name="Ozawa K."/>
            <person name="Tanaka T."/>
            <person name="Matsuura S."/>
            <person name="Kawai J."/>
            <person name="Okazaki Y."/>
            <person name="Muramatsu M."/>
            <person name="Inoue Y."/>
            <person name="Kira A."/>
            <person name="Hayashizaki Y."/>
        </authorList>
    </citation>
    <scope>NUCLEOTIDE SEQUENCE</scope>
    <source>
        <strain evidence="2">C57BL/6J</strain>
        <tissue evidence="2">Head</tissue>
    </source>
</reference>
<evidence type="ECO:0000313" key="2">
    <source>
        <dbReference type="EMBL" id="BAE36111.1"/>
    </source>
</evidence>
<reference evidence="2" key="7">
    <citation type="journal article" date="2005" name="Science">
        <title>The Transcriptional Landscape of the Mammalian Genome.</title>
        <authorList>
            <consortium name="The FANTOM Consortium"/>
            <consortium name="Riken Genome Exploration Research Group and Genome Science Group (Genome Network Project Core Group)"/>
        </authorList>
    </citation>
    <scope>NUCLEOTIDE SEQUENCE</scope>
    <source>
        <strain evidence="2">C57BL/6J</strain>
        <tissue evidence="2">Head</tissue>
    </source>
</reference>
<reference evidence="2" key="8">
    <citation type="journal article" date="2005" name="Science">
        <title>Antisense Transcription in the Mammalian Transcriptome.</title>
        <authorList>
            <consortium name="RIKEN Genome Exploration Research Group and Genome Science Group (Genome Network Project Core Group) and the FANTOM Consortium"/>
        </authorList>
    </citation>
    <scope>NUCLEOTIDE SEQUENCE</scope>
    <source>
        <strain evidence="2">C57BL/6J</strain>
        <tissue evidence="2">Head</tissue>
    </source>
</reference>
<evidence type="ECO:0000313" key="3">
    <source>
        <dbReference type="MGI" id="MGI:1918614"/>
    </source>
</evidence>
<feature type="region of interest" description="Disordered" evidence="1">
    <location>
        <begin position="27"/>
        <end position="62"/>
    </location>
</feature>
<reference evidence="2" key="1">
    <citation type="journal article" date="1999" name="Methods Enzymol.">
        <title>High-efficiency full-length cDNA cloning.</title>
        <authorList>
            <person name="Carninci P."/>
            <person name="Hayashizaki Y."/>
        </authorList>
    </citation>
    <scope>NUCLEOTIDE SEQUENCE</scope>
    <source>
        <strain evidence="2">C57BL/6J</strain>
        <tissue evidence="2">Head</tissue>
    </source>
</reference>
<feature type="compositionally biased region" description="Low complexity" evidence="1">
    <location>
        <begin position="111"/>
        <end position="131"/>
    </location>
</feature>
<dbReference type="EMBL" id="AK160952">
    <property type="protein sequence ID" value="BAE36111.1"/>
    <property type="molecule type" value="mRNA"/>
</dbReference>
<feature type="compositionally biased region" description="Basic and acidic residues" evidence="1">
    <location>
        <begin position="135"/>
        <end position="160"/>
    </location>
</feature>
<reference evidence="2" key="2">
    <citation type="journal article" date="2000" name="Genome Res.">
        <title>Normalization and subtraction of cap-trapper-selected cDNAs to prepare full-length cDNA libraries for rapid discovery of new genes.</title>
        <authorList>
            <person name="Carninci P."/>
            <person name="Shibata Y."/>
            <person name="Hayatsu N."/>
            <person name="Sugahara Y."/>
            <person name="Shibata K."/>
            <person name="Itoh M."/>
            <person name="Konno H."/>
            <person name="Okazaki Y."/>
            <person name="Muramatsu M."/>
            <person name="Hayashizaki Y."/>
        </authorList>
    </citation>
    <scope>NUCLEOTIDE SEQUENCE</scope>
    <source>
        <strain evidence="2">C57BL/6J</strain>
        <tissue evidence="2">Head</tissue>
    </source>
</reference>
<reference evidence="2" key="4">
    <citation type="journal article" date="2001" name="Nature">
        <title>Functional annotation of a full-length mouse cDNA collection.</title>
        <authorList>
            <consortium name="The RIKEN Genome Exploration Research Group Phase II Team and the FANTOM Consortium"/>
        </authorList>
    </citation>
    <scope>NUCLEOTIDE SEQUENCE</scope>
    <source>
        <strain evidence="2">C57BL/6J</strain>
        <tissue evidence="2">Head</tissue>
    </source>
</reference>
<name>Q3TU60_MOUSE</name>
<sequence>EKGDWHLRLLHCKHFFPPTALHGQRLPDLSSAGSFPGHLGTPEQDSAARALTPISPPPTRDQAACAADRHRNAVDLVTKARAHPESRRPPALSVGGACAGRCRAARAAGAGAAAGSAPRSRAEPAARSAGQRRSRGAEQRLPRSRGAEGRPRRSRAEPAARRGAAPRSRAHRLPVRSPAPCCSQRRRRPGAPQRLGHGSTWNLMTLSGINGSGLEFMKIFQLSWWNIT</sequence>
<gene>
    <name evidence="3" type="primary">Jmjd1c</name>
</gene>
<feature type="non-terminal residue" evidence="2">
    <location>
        <position position="1"/>
    </location>
</feature>
<reference evidence="2" key="6">
    <citation type="submission" date="2004-04" db="EMBL/GenBank/DDBJ databases">
        <authorList>
            <person name="Arakawa T."/>
            <person name="Carninci P."/>
            <person name="Fukuda S."/>
            <person name="Hashizume W."/>
            <person name="Hayashida K."/>
            <person name="Hori F."/>
            <person name="Iida J."/>
            <person name="Imamura K."/>
            <person name="Imotani K."/>
            <person name="Itoh M."/>
            <person name="Kanagawa S."/>
            <person name="Kawai J."/>
            <person name="Kojima M."/>
            <person name="Konno H."/>
            <person name="Murata M."/>
            <person name="Nakamura M."/>
            <person name="Ninomiya N."/>
            <person name="Nishiyori H."/>
            <person name="Nomura K."/>
            <person name="Ohno M."/>
            <person name="Sakazume N."/>
            <person name="Sano H."/>
            <person name="Sasaki D."/>
            <person name="Shibata K."/>
            <person name="Shiraki T."/>
            <person name="Tagami M."/>
            <person name="Tagami Y."/>
            <person name="Waki K."/>
            <person name="Watahiki A."/>
            <person name="Muramatsu M."/>
            <person name="Hayashizaki Y."/>
        </authorList>
    </citation>
    <scope>NUCLEOTIDE SEQUENCE</scope>
    <source>
        <strain evidence="2">C57BL/6J</strain>
        <tissue evidence="2">Head</tissue>
    </source>
</reference>
<evidence type="ECO:0000256" key="1">
    <source>
        <dbReference type="SAM" id="MobiDB-lite"/>
    </source>
</evidence>
<dbReference type="AlphaFoldDB" id="Q3TU60"/>
<organism evidence="2">
    <name type="scientific">Mus musculus</name>
    <name type="common">Mouse</name>
    <dbReference type="NCBI Taxonomy" id="10090"/>
    <lineage>
        <taxon>Eukaryota</taxon>
        <taxon>Metazoa</taxon>
        <taxon>Chordata</taxon>
        <taxon>Craniata</taxon>
        <taxon>Vertebrata</taxon>
        <taxon>Euteleostomi</taxon>
        <taxon>Mammalia</taxon>
        <taxon>Eutheria</taxon>
        <taxon>Euarchontoglires</taxon>
        <taxon>Glires</taxon>
        <taxon>Rodentia</taxon>
        <taxon>Myomorpha</taxon>
        <taxon>Muroidea</taxon>
        <taxon>Muridae</taxon>
        <taxon>Murinae</taxon>
        <taxon>Mus</taxon>
        <taxon>Mus</taxon>
    </lineage>
</organism>
<dbReference type="AGR" id="MGI:1918614"/>
<dbReference type="MGI" id="MGI:1918614">
    <property type="gene designation" value="Jmjd1c"/>
</dbReference>
<proteinExistence type="evidence at transcript level"/>
<accession>Q3TU60</accession>
<protein>
    <submittedName>
        <fullName evidence="2">Uncharacterized protein</fullName>
    </submittedName>
</protein>
<reference evidence="2" key="5">
    <citation type="journal article" date="2002" name="Nature">
        <title>Analysis of the mouse transcriptome based on functional annotation of 60,770 full-length cDNAs.</title>
        <authorList>
            <consortium name="The FANTOM Consortium and the RIKEN Genome Exploration Research Group Phase I and II Team"/>
        </authorList>
    </citation>
    <scope>NUCLEOTIDE SEQUENCE</scope>
    <source>
        <strain evidence="2">C57BL/6J</strain>
        <tissue evidence="2">Head</tissue>
    </source>
</reference>
<feature type="region of interest" description="Disordered" evidence="1">
    <location>
        <begin position="111"/>
        <end position="196"/>
    </location>
</feature>